<protein>
    <recommendedName>
        <fullName evidence="4">Fungal lipase-like domain-containing protein</fullName>
    </recommendedName>
</protein>
<proteinExistence type="predicted"/>
<evidence type="ECO:0008006" key="4">
    <source>
        <dbReference type="Google" id="ProtNLM"/>
    </source>
</evidence>
<evidence type="ECO:0000313" key="3">
    <source>
        <dbReference type="Proteomes" id="UP001528823"/>
    </source>
</evidence>
<organism evidence="2 3">
    <name type="scientific">Spartinivicinus poritis</name>
    <dbReference type="NCBI Taxonomy" id="2994640"/>
    <lineage>
        <taxon>Bacteria</taxon>
        <taxon>Pseudomonadati</taxon>
        <taxon>Pseudomonadota</taxon>
        <taxon>Gammaproteobacteria</taxon>
        <taxon>Oceanospirillales</taxon>
        <taxon>Zooshikellaceae</taxon>
        <taxon>Spartinivicinus</taxon>
    </lineage>
</organism>
<evidence type="ECO:0000256" key="1">
    <source>
        <dbReference type="SAM" id="MobiDB-lite"/>
    </source>
</evidence>
<dbReference type="InterPro" id="IPR029058">
    <property type="entry name" value="AB_hydrolase_fold"/>
</dbReference>
<comment type="caution">
    <text evidence="2">The sequence shown here is derived from an EMBL/GenBank/DDBJ whole genome shotgun (WGS) entry which is preliminary data.</text>
</comment>
<sequence length="369" mass="40924">MISSIKTHSLPPSNSESITQSRRSSNASFSKISLHSFKHLFKSNSFSDNKSLAETVINRLNRKQLWQEKVINIQQVNLSEIAVNAALAGFTYGEPITHISDVETKVNSLSQHQLCRLEDFRSAFFNESLLASLKFTAEGIGFDKHTGLLTALFYDPTKNQFKLVFGGTHSGKGFVKPKHYRSLSAHQLTTDLKNLVGSSVPKLYLQASAIVNIIKTVTKEIAIKNKAPESPLLLLGHSLGGAMAQYAAIKHGLKAIGYSTAALGHAALLDLAKTNRLWDTDWIKQHIEHYFITGDPVCDPVLWKTGGSFRARFSLTNLGTRHIISPQSKSYSSYLARHSYAEKHILLFIDKFLSKNIGVNTQPILTCNE</sequence>
<reference evidence="2 3" key="1">
    <citation type="submission" date="2022-11" db="EMBL/GenBank/DDBJ databases">
        <title>Spartinivicinus poritis sp. nov., isolated from scleractinian coral Porites lutea.</title>
        <authorList>
            <person name="Zhang G."/>
            <person name="Cai L."/>
            <person name="Wei Q."/>
        </authorList>
    </citation>
    <scope>NUCLEOTIDE SEQUENCE [LARGE SCALE GENOMIC DNA]</scope>
    <source>
        <strain evidence="2 3">A2-2</strain>
    </source>
</reference>
<dbReference type="Gene3D" id="3.40.50.1820">
    <property type="entry name" value="alpha/beta hydrolase"/>
    <property type="match status" value="1"/>
</dbReference>
<name>A0ABT5UCG7_9GAMM</name>
<dbReference type="EMBL" id="JAPMOU010000028">
    <property type="protein sequence ID" value="MDE1464075.1"/>
    <property type="molecule type" value="Genomic_DNA"/>
</dbReference>
<gene>
    <name evidence="2" type="ORF">ORQ98_19140</name>
</gene>
<evidence type="ECO:0000313" key="2">
    <source>
        <dbReference type="EMBL" id="MDE1464075.1"/>
    </source>
</evidence>
<accession>A0ABT5UCG7</accession>
<feature type="region of interest" description="Disordered" evidence="1">
    <location>
        <begin position="1"/>
        <end position="22"/>
    </location>
</feature>
<keyword evidence="3" id="KW-1185">Reference proteome</keyword>
<dbReference type="Proteomes" id="UP001528823">
    <property type="component" value="Unassembled WGS sequence"/>
</dbReference>
<dbReference type="SUPFAM" id="SSF53474">
    <property type="entry name" value="alpha/beta-Hydrolases"/>
    <property type="match status" value="1"/>
</dbReference>
<dbReference type="RefSeq" id="WP_274690406.1">
    <property type="nucleotide sequence ID" value="NZ_JAPMOU010000028.1"/>
</dbReference>